<gene>
    <name evidence="1" type="ORF">LARSCL_LOCUS9154</name>
</gene>
<evidence type="ECO:0000313" key="2">
    <source>
        <dbReference type="Proteomes" id="UP001497382"/>
    </source>
</evidence>
<protein>
    <submittedName>
        <fullName evidence="1">Uncharacterized protein</fullName>
    </submittedName>
</protein>
<dbReference type="AlphaFoldDB" id="A0AAV1ZZW0"/>
<name>A0AAV1ZZW0_9ARAC</name>
<organism evidence="1 2">
    <name type="scientific">Larinioides sclopetarius</name>
    <dbReference type="NCBI Taxonomy" id="280406"/>
    <lineage>
        <taxon>Eukaryota</taxon>
        <taxon>Metazoa</taxon>
        <taxon>Ecdysozoa</taxon>
        <taxon>Arthropoda</taxon>
        <taxon>Chelicerata</taxon>
        <taxon>Arachnida</taxon>
        <taxon>Araneae</taxon>
        <taxon>Araneomorphae</taxon>
        <taxon>Entelegynae</taxon>
        <taxon>Araneoidea</taxon>
        <taxon>Araneidae</taxon>
        <taxon>Larinioides</taxon>
    </lineage>
</organism>
<keyword evidence="2" id="KW-1185">Reference proteome</keyword>
<accession>A0AAV1ZZW0</accession>
<proteinExistence type="predicted"/>
<evidence type="ECO:0000313" key="1">
    <source>
        <dbReference type="EMBL" id="CAL1277300.1"/>
    </source>
</evidence>
<comment type="caution">
    <text evidence="1">The sequence shown here is derived from an EMBL/GenBank/DDBJ whole genome shotgun (WGS) entry which is preliminary data.</text>
</comment>
<dbReference type="EMBL" id="CAXIEN010000101">
    <property type="protein sequence ID" value="CAL1277300.1"/>
    <property type="molecule type" value="Genomic_DNA"/>
</dbReference>
<sequence>MLQFLLSNTTRRESLSELDLDPYSQSKGCERPIMHTPRSQEILYFKLLPKKQVLDDEDCVTDESFPRYRKQFLTTFCTDGCSVLSRMDADSLILLADNAESLEVATVLQCHILP</sequence>
<reference evidence="1 2" key="1">
    <citation type="submission" date="2024-04" db="EMBL/GenBank/DDBJ databases">
        <authorList>
            <person name="Rising A."/>
            <person name="Reimegard J."/>
            <person name="Sonavane S."/>
            <person name="Akerstrom W."/>
            <person name="Nylinder S."/>
            <person name="Hedman E."/>
            <person name="Kallberg Y."/>
        </authorList>
    </citation>
    <scope>NUCLEOTIDE SEQUENCE [LARGE SCALE GENOMIC DNA]</scope>
</reference>
<dbReference type="Proteomes" id="UP001497382">
    <property type="component" value="Unassembled WGS sequence"/>
</dbReference>